<comment type="caution">
    <text evidence="2">The sequence shown here is derived from an EMBL/GenBank/DDBJ whole genome shotgun (WGS) entry which is preliminary data.</text>
</comment>
<organism evidence="2 3">
    <name type="scientific">Hapsidospora chrysogenum (strain ATCC 11550 / CBS 779.69 / DSM 880 / IAM 14645 / JCM 23072 / IMI 49137)</name>
    <name type="common">Acremonium chrysogenum</name>
    <dbReference type="NCBI Taxonomy" id="857340"/>
    <lineage>
        <taxon>Eukaryota</taxon>
        <taxon>Fungi</taxon>
        <taxon>Dikarya</taxon>
        <taxon>Ascomycota</taxon>
        <taxon>Pezizomycotina</taxon>
        <taxon>Sordariomycetes</taxon>
        <taxon>Hypocreomycetidae</taxon>
        <taxon>Hypocreales</taxon>
        <taxon>Bionectriaceae</taxon>
        <taxon>Hapsidospora</taxon>
    </lineage>
</organism>
<gene>
    <name evidence="2" type="ORF">ACRE_070620</name>
</gene>
<dbReference type="OrthoDB" id="5403729at2759"/>
<reference evidence="3" key="1">
    <citation type="journal article" date="2014" name="Genome Announc.">
        <title>Genome sequence and annotation of Acremonium chrysogenum, producer of the beta-lactam antibiotic cephalosporin C.</title>
        <authorList>
            <person name="Terfehr D."/>
            <person name="Dahlmann T.A."/>
            <person name="Specht T."/>
            <person name="Zadra I."/>
            <person name="Kuernsteiner H."/>
            <person name="Kueck U."/>
        </authorList>
    </citation>
    <scope>NUCLEOTIDE SEQUENCE [LARGE SCALE GENOMIC DNA]</scope>
    <source>
        <strain evidence="3">ATCC 11550 / CBS 779.69 / DSM 880 / IAM 14645 / JCM 23072 / IMI 49137</strain>
    </source>
</reference>
<proteinExistence type="predicted"/>
<evidence type="ECO:0000256" key="1">
    <source>
        <dbReference type="SAM" id="Coils"/>
    </source>
</evidence>
<dbReference type="GO" id="GO:0005869">
    <property type="term" value="C:dynactin complex"/>
    <property type="evidence" value="ECO:0007669"/>
    <property type="project" value="InterPro"/>
</dbReference>
<sequence length="205" mass="22660">MTSNNSVDETTLSTLALLEPRLQRVEHLLHGQTGSPNPRQNEPATLQMANLERRFSALLSRIRVYAELLKIYKSHPDFFHAPPASEPPSQLSSDAILAIVLASASAFPSTLSSLTAIKDSPIPDPPESASLVALADKMKILEATQMSQAAEIADLRARSEAVIRTWYESSVLSGSQFMAEVEDRVEKVERRVRRAEHDKEAEKEV</sequence>
<dbReference type="AlphaFoldDB" id="A0A086SYN5"/>
<protein>
    <submittedName>
        <fullName evidence="2">Uncharacterized protein</fullName>
    </submittedName>
</protein>
<evidence type="ECO:0000313" key="3">
    <source>
        <dbReference type="Proteomes" id="UP000029964"/>
    </source>
</evidence>
<dbReference type="Pfam" id="PF07426">
    <property type="entry name" value="Dynactin_p22"/>
    <property type="match status" value="1"/>
</dbReference>
<accession>A0A086SYN5</accession>
<keyword evidence="1" id="KW-0175">Coiled coil</keyword>
<evidence type="ECO:0000313" key="2">
    <source>
        <dbReference type="EMBL" id="KFH42217.1"/>
    </source>
</evidence>
<feature type="coiled-coil region" evidence="1">
    <location>
        <begin position="178"/>
        <end position="205"/>
    </location>
</feature>
<dbReference type="Proteomes" id="UP000029964">
    <property type="component" value="Unassembled WGS sequence"/>
</dbReference>
<name>A0A086SYN5_HAPC1</name>
<dbReference type="STRING" id="857340.A0A086SYN5"/>
<dbReference type="EMBL" id="JPKY01000101">
    <property type="protein sequence ID" value="KFH42217.1"/>
    <property type="molecule type" value="Genomic_DNA"/>
</dbReference>
<dbReference type="HOGENOM" id="CLU_091042_0_0_1"/>
<dbReference type="InterPro" id="IPR009991">
    <property type="entry name" value="DCTN3"/>
</dbReference>
<dbReference type="GO" id="GO:0061640">
    <property type="term" value="P:cytoskeleton-dependent cytokinesis"/>
    <property type="evidence" value="ECO:0007669"/>
    <property type="project" value="InterPro"/>
</dbReference>
<keyword evidence="3" id="KW-1185">Reference proteome</keyword>